<comment type="subcellular location">
    <subcellularLocation>
        <location evidence="1">Cell outer membrane</location>
    </subcellularLocation>
</comment>
<feature type="coiled-coil region" evidence="8">
    <location>
        <begin position="117"/>
        <end position="169"/>
    </location>
</feature>
<evidence type="ECO:0000256" key="4">
    <source>
        <dbReference type="ARBA" id="ARBA00022452"/>
    </source>
</evidence>
<keyword evidence="8" id="KW-0175">Coiled coil</keyword>
<evidence type="ECO:0000256" key="7">
    <source>
        <dbReference type="ARBA" id="ARBA00023237"/>
    </source>
</evidence>
<comment type="similarity">
    <text evidence="2">Belongs to the outer membrane factor (OMF) (TC 1.B.17) family.</text>
</comment>
<evidence type="ECO:0000256" key="5">
    <source>
        <dbReference type="ARBA" id="ARBA00022692"/>
    </source>
</evidence>
<evidence type="ECO:0000313" key="11">
    <source>
        <dbReference type="Proteomes" id="UP001596978"/>
    </source>
</evidence>
<feature type="chain" id="PRO_5047541037" evidence="9">
    <location>
        <begin position="20"/>
        <end position="438"/>
    </location>
</feature>
<evidence type="ECO:0000313" key="10">
    <source>
        <dbReference type="EMBL" id="MFD0863767.1"/>
    </source>
</evidence>
<evidence type="ECO:0000256" key="3">
    <source>
        <dbReference type="ARBA" id="ARBA00022448"/>
    </source>
</evidence>
<evidence type="ECO:0000256" key="1">
    <source>
        <dbReference type="ARBA" id="ARBA00004442"/>
    </source>
</evidence>
<comment type="caution">
    <text evidence="10">The sequence shown here is derived from an EMBL/GenBank/DDBJ whole genome shotgun (WGS) entry which is preliminary data.</text>
</comment>
<dbReference type="Gene3D" id="1.20.1600.10">
    <property type="entry name" value="Outer membrane efflux proteins (OEP)"/>
    <property type="match status" value="1"/>
</dbReference>
<keyword evidence="11" id="KW-1185">Reference proteome</keyword>
<protein>
    <submittedName>
        <fullName evidence="10">TolC family protein</fullName>
    </submittedName>
</protein>
<proteinExistence type="inferred from homology"/>
<dbReference type="Proteomes" id="UP001596978">
    <property type="component" value="Unassembled WGS sequence"/>
</dbReference>
<dbReference type="PANTHER" id="PTHR30026:SF20">
    <property type="entry name" value="OUTER MEMBRANE PROTEIN TOLC"/>
    <property type="match status" value="1"/>
</dbReference>
<dbReference type="InterPro" id="IPR051906">
    <property type="entry name" value="TolC-like"/>
</dbReference>
<dbReference type="SUPFAM" id="SSF56954">
    <property type="entry name" value="Outer membrane efflux proteins (OEP)"/>
    <property type="match status" value="1"/>
</dbReference>
<evidence type="ECO:0000256" key="9">
    <source>
        <dbReference type="SAM" id="SignalP"/>
    </source>
</evidence>
<organism evidence="10 11">
    <name type="scientific">Sungkyunkwania multivorans</name>
    <dbReference type="NCBI Taxonomy" id="1173618"/>
    <lineage>
        <taxon>Bacteria</taxon>
        <taxon>Pseudomonadati</taxon>
        <taxon>Bacteroidota</taxon>
        <taxon>Flavobacteriia</taxon>
        <taxon>Flavobacteriales</taxon>
        <taxon>Flavobacteriaceae</taxon>
        <taxon>Sungkyunkwania</taxon>
    </lineage>
</organism>
<sequence>MLHKFPFIVLLLVGFTATAQELLTKEEAVQYTLENNLGIKVAKNNEQIAKNNAGILGSGYLPTITGNAAGSIDRQNTEGQLANGDSRTAEGVETRRYNASINLNYTLFDGLGRYYDYKRFKEEYNQSELQVRQTIENTILQLFTVYYEVARLEENTNNLQEALKISKDRLLRARYQFDYGQNTGLDVLNAEVDVNTDSINFLNATQLLRNTKRDLNLVMNRDLSARFVSDTTVSFVPNLAMESVFAEAKQNNVQLLLIEKDMAILDYGLKGARSSFLPTIGLTGSYGWNESSNNNPLAFVIQNSSNGLSGGVNLTWNLFEGGRNINAVKNAKIAYQNQEILQRQTELQVERDIKNAWDSYRNALFVLEVQEKNLQTNQNNFLRTNERYKLGQVNSIEFRQAQINLLNAKLARSQAKYSAKLAELLMLQVSGQLLNVDF</sequence>
<evidence type="ECO:0000256" key="8">
    <source>
        <dbReference type="SAM" id="Coils"/>
    </source>
</evidence>
<evidence type="ECO:0000256" key="2">
    <source>
        <dbReference type="ARBA" id="ARBA00007613"/>
    </source>
</evidence>
<feature type="signal peptide" evidence="9">
    <location>
        <begin position="1"/>
        <end position="19"/>
    </location>
</feature>
<reference evidence="11" key="1">
    <citation type="journal article" date="2019" name="Int. J. Syst. Evol. Microbiol.">
        <title>The Global Catalogue of Microorganisms (GCM) 10K type strain sequencing project: providing services to taxonomists for standard genome sequencing and annotation.</title>
        <authorList>
            <consortium name="The Broad Institute Genomics Platform"/>
            <consortium name="The Broad Institute Genome Sequencing Center for Infectious Disease"/>
            <person name="Wu L."/>
            <person name="Ma J."/>
        </authorList>
    </citation>
    <scope>NUCLEOTIDE SEQUENCE [LARGE SCALE GENOMIC DNA]</scope>
    <source>
        <strain evidence="11">CCUG 62952</strain>
    </source>
</reference>
<keyword evidence="9" id="KW-0732">Signal</keyword>
<dbReference type="InterPro" id="IPR003423">
    <property type="entry name" value="OMP_efflux"/>
</dbReference>
<dbReference type="EMBL" id="JBHTJH010000017">
    <property type="protein sequence ID" value="MFD0863767.1"/>
    <property type="molecule type" value="Genomic_DNA"/>
</dbReference>
<name>A0ABW3D384_9FLAO</name>
<keyword evidence="5" id="KW-0812">Transmembrane</keyword>
<keyword evidence="7" id="KW-0998">Cell outer membrane</keyword>
<keyword evidence="6" id="KW-0472">Membrane</keyword>
<dbReference type="Pfam" id="PF02321">
    <property type="entry name" value="OEP"/>
    <property type="match status" value="2"/>
</dbReference>
<keyword evidence="3" id="KW-0813">Transport</keyword>
<dbReference type="RefSeq" id="WP_386410116.1">
    <property type="nucleotide sequence ID" value="NZ_JBHTJH010000017.1"/>
</dbReference>
<accession>A0ABW3D384</accession>
<keyword evidence="4" id="KW-1134">Transmembrane beta strand</keyword>
<dbReference type="PANTHER" id="PTHR30026">
    <property type="entry name" value="OUTER MEMBRANE PROTEIN TOLC"/>
    <property type="match status" value="1"/>
</dbReference>
<evidence type="ECO:0000256" key="6">
    <source>
        <dbReference type="ARBA" id="ARBA00023136"/>
    </source>
</evidence>
<gene>
    <name evidence="10" type="ORF">ACFQ1M_16245</name>
</gene>